<proteinExistence type="predicted"/>
<reference evidence="1" key="2">
    <citation type="submission" date="2018-05" db="EMBL/GenBank/DDBJ databases">
        <title>OpunRS2 (Oryza punctata Reference Sequence Version 2).</title>
        <authorList>
            <person name="Zhang J."/>
            <person name="Kudrna D."/>
            <person name="Lee S."/>
            <person name="Talag J."/>
            <person name="Welchert J."/>
            <person name="Wing R.A."/>
        </authorList>
    </citation>
    <scope>NUCLEOTIDE SEQUENCE [LARGE SCALE GENOMIC DNA]</scope>
</reference>
<name>A0A0E0MBQ7_ORYPU</name>
<organism evidence="1">
    <name type="scientific">Oryza punctata</name>
    <name type="common">Red rice</name>
    <dbReference type="NCBI Taxonomy" id="4537"/>
    <lineage>
        <taxon>Eukaryota</taxon>
        <taxon>Viridiplantae</taxon>
        <taxon>Streptophyta</taxon>
        <taxon>Embryophyta</taxon>
        <taxon>Tracheophyta</taxon>
        <taxon>Spermatophyta</taxon>
        <taxon>Magnoliopsida</taxon>
        <taxon>Liliopsida</taxon>
        <taxon>Poales</taxon>
        <taxon>Poaceae</taxon>
        <taxon>BOP clade</taxon>
        <taxon>Oryzoideae</taxon>
        <taxon>Oryzeae</taxon>
        <taxon>Oryzinae</taxon>
        <taxon>Oryza</taxon>
    </lineage>
</organism>
<dbReference type="AlphaFoldDB" id="A0A0E0MBQ7"/>
<protein>
    <submittedName>
        <fullName evidence="1">Uncharacterized protein</fullName>
    </submittedName>
</protein>
<evidence type="ECO:0000313" key="1">
    <source>
        <dbReference type="EnsemblPlants" id="OPUNC11G00900.1"/>
    </source>
</evidence>
<dbReference type="PANTHER" id="PTHR12815:SF36">
    <property type="entry name" value="OS11G0116500 PROTEIN"/>
    <property type="match status" value="1"/>
</dbReference>
<keyword evidence="2" id="KW-1185">Reference proteome</keyword>
<dbReference type="Proteomes" id="UP000026962">
    <property type="component" value="Chromosome 11"/>
</dbReference>
<dbReference type="PANTHER" id="PTHR12815">
    <property type="entry name" value="SORTING AND ASSEMBLY MACHINERY SAMM50 PROTEIN FAMILY MEMBER"/>
    <property type="match status" value="1"/>
</dbReference>
<evidence type="ECO:0000313" key="2">
    <source>
        <dbReference type="Proteomes" id="UP000026962"/>
    </source>
</evidence>
<dbReference type="EnsemblPlants" id="OPUNC11G00900.1">
    <property type="protein sequence ID" value="OPUNC11G00900.1"/>
    <property type="gene ID" value="OPUNC11G00900"/>
</dbReference>
<reference evidence="1" key="1">
    <citation type="submission" date="2015-04" db="UniProtKB">
        <authorList>
            <consortium name="EnsemblPlants"/>
        </authorList>
    </citation>
    <scope>IDENTIFICATION</scope>
</reference>
<dbReference type="eggNOG" id="ENOG502QTZ3">
    <property type="taxonomic scope" value="Eukaryota"/>
</dbReference>
<dbReference type="GO" id="GO:0009707">
    <property type="term" value="C:chloroplast outer membrane"/>
    <property type="evidence" value="ECO:0007669"/>
    <property type="project" value="TreeGrafter"/>
</dbReference>
<dbReference type="GO" id="GO:0009658">
    <property type="term" value="P:chloroplast organization"/>
    <property type="evidence" value="ECO:0007669"/>
    <property type="project" value="TreeGrafter"/>
</dbReference>
<dbReference type="STRING" id="4537.A0A0E0MBQ7"/>
<accession>A0A0E0MBQ7</accession>
<dbReference type="HOGENOM" id="CLU_2310678_0_0_1"/>
<sequence>MIGPPTTLSGTGVDRMGFLQANITRDNTEFVNGATIGDRCIFQMDQGLGIGSKNPFFNRHQLAMTKFINLNKQERYSQATTSCFGPSWPLCWLFRRFAKL</sequence>
<dbReference type="InterPro" id="IPR039910">
    <property type="entry name" value="D15-like"/>
</dbReference>
<dbReference type="GO" id="GO:0045037">
    <property type="term" value="P:protein import into chloroplast stroma"/>
    <property type="evidence" value="ECO:0007669"/>
    <property type="project" value="TreeGrafter"/>
</dbReference>
<dbReference type="Gramene" id="OPUNC11G00900.1">
    <property type="protein sequence ID" value="OPUNC11G00900.1"/>
    <property type="gene ID" value="OPUNC11G00900"/>
</dbReference>